<evidence type="ECO:0000313" key="3">
    <source>
        <dbReference type="EMBL" id="KAK0629874.1"/>
    </source>
</evidence>
<feature type="compositionally biased region" description="Low complexity" evidence="1">
    <location>
        <begin position="19"/>
        <end position="37"/>
    </location>
</feature>
<dbReference type="PANTHER" id="PTHR28245:SF1">
    <property type="entry name" value="ARF3-INTERACTING PROTEIN 1"/>
    <property type="match status" value="1"/>
</dbReference>
<sequence>MSRPIAGGGGIPSTEPDRTSNPSSKSKTASTSTAISSQHSFLSVQQQQQQQQHRYFPPNAAGPNHRKMRSQYPRTHPETHVEYILVASFDIDRGPVMEHQFPQAITGDEHMLAELMLPDQAHVRNQDWTIFFLHKDTSAEEDDQERRAKDERRRRRNRRLDRAKGIIHESDDEDKDENGDDSGGLADSDDGSGGNISSDSEPEGGEGPPLIYVLNLVNMKQDKTVKRGAVVKAMAICTRHPFLHIYKPLLLLALEEYFKSPVPETLSMLFNAVNQMDLSLMPRLSLLERHLLQASDNKDLFVEKFEQMVQMRIAQDRGEKDDGGEDSVVDQPLDASRSPPGKRPGIFRSGTKAHIIAEGQTSYYSIPRDTHEFESKVMYKGIPIPIKVPVAIMPETVGDFSLIKLIQCFSDTHAKTPQTFSTLHPHLTTNGPGTHPIIVLVNALLTQKRVIFLGYNLPSGEVAEAVLAACALASGGVLRGFTRHAFPYTDLTKIDDLLMVPGFIAGVTNPTFENHPEWWDLLCDLPSGKIKISSKIEQAPITEGLVYFQQQNPAHAGLVTRGGAGTNDLTGDVAFMGDIMKSIATRAGERVIRAKWRDWVVKFTRVAAAFEESVYGASALYVGSDEQESAAGVVGAGHGYVWCDEASKARELAGNVTRIEGWRNTRSYYSFIQDVAQLYTVRPLKGLDLHHMHDRLRSQRLSPLQSKEIYLAFSKYVHSYDEICLLLSVAPESHTGLFYIALGLFHKDRDVRLCTADLLDRIAEHEAGQHWWRALSRFEKMAYARIRREAEAEMRGRLEKDATAATAGAGVGAVVGGGGEGRGMKRIS</sequence>
<gene>
    <name evidence="3" type="ORF">B0T17DRAFT_489079</name>
</gene>
<feature type="region of interest" description="Disordered" evidence="1">
    <location>
        <begin position="315"/>
        <end position="348"/>
    </location>
</feature>
<organism evidence="3 4">
    <name type="scientific">Bombardia bombarda</name>
    <dbReference type="NCBI Taxonomy" id="252184"/>
    <lineage>
        <taxon>Eukaryota</taxon>
        <taxon>Fungi</taxon>
        <taxon>Dikarya</taxon>
        <taxon>Ascomycota</taxon>
        <taxon>Pezizomycotina</taxon>
        <taxon>Sordariomycetes</taxon>
        <taxon>Sordariomycetidae</taxon>
        <taxon>Sordariales</taxon>
        <taxon>Lasiosphaeriaceae</taxon>
        <taxon>Bombardia</taxon>
    </lineage>
</organism>
<dbReference type="InterPro" id="IPR012860">
    <property type="entry name" value="Afi1_N"/>
</dbReference>
<dbReference type="GO" id="GO:0005886">
    <property type="term" value="C:plasma membrane"/>
    <property type="evidence" value="ECO:0007669"/>
    <property type="project" value="TreeGrafter"/>
</dbReference>
<name>A0AA39X9M3_9PEZI</name>
<feature type="domain" description="UDENN" evidence="2">
    <location>
        <begin position="82"/>
        <end position="649"/>
    </location>
</feature>
<dbReference type="Proteomes" id="UP001174934">
    <property type="component" value="Unassembled WGS sequence"/>
</dbReference>
<accession>A0AA39X9M3</accession>
<proteinExistence type="predicted"/>
<dbReference type="Pfam" id="PF07792">
    <property type="entry name" value="Afi1"/>
    <property type="match status" value="1"/>
</dbReference>
<dbReference type="GO" id="GO:0051666">
    <property type="term" value="P:actin cortical patch localization"/>
    <property type="evidence" value="ECO:0007669"/>
    <property type="project" value="TreeGrafter"/>
</dbReference>
<dbReference type="InterPro" id="IPR037516">
    <property type="entry name" value="Tripartite_DENN"/>
</dbReference>
<feature type="region of interest" description="Disordered" evidence="1">
    <location>
        <begin position="1"/>
        <end position="71"/>
    </location>
</feature>
<dbReference type="AlphaFoldDB" id="A0AA39X9M3"/>
<dbReference type="PANTHER" id="PTHR28245">
    <property type="entry name" value="ARF3-INTERACTING PROTEIN 1"/>
    <property type="match status" value="1"/>
</dbReference>
<keyword evidence="4" id="KW-1185">Reference proteome</keyword>
<protein>
    <submittedName>
        <fullName evidence="3">Docking domain of Afi1 for Arf3 in vesicle trafficking-domain-containing protein</fullName>
    </submittedName>
</protein>
<dbReference type="EMBL" id="JAULSR010000002">
    <property type="protein sequence ID" value="KAK0629874.1"/>
    <property type="molecule type" value="Genomic_DNA"/>
</dbReference>
<reference evidence="3" key="1">
    <citation type="submission" date="2023-06" db="EMBL/GenBank/DDBJ databases">
        <title>Genome-scale phylogeny and comparative genomics of the fungal order Sordariales.</title>
        <authorList>
            <consortium name="Lawrence Berkeley National Laboratory"/>
            <person name="Hensen N."/>
            <person name="Bonometti L."/>
            <person name="Westerberg I."/>
            <person name="Brannstrom I.O."/>
            <person name="Guillou S."/>
            <person name="Cros-Aarteil S."/>
            <person name="Calhoun S."/>
            <person name="Haridas S."/>
            <person name="Kuo A."/>
            <person name="Mondo S."/>
            <person name="Pangilinan J."/>
            <person name="Riley R."/>
            <person name="LaButti K."/>
            <person name="Andreopoulos B."/>
            <person name="Lipzen A."/>
            <person name="Chen C."/>
            <person name="Yanf M."/>
            <person name="Daum C."/>
            <person name="Ng V."/>
            <person name="Clum A."/>
            <person name="Steindorff A."/>
            <person name="Ohm R."/>
            <person name="Martin F."/>
            <person name="Silar P."/>
            <person name="Natvig D."/>
            <person name="Lalanne C."/>
            <person name="Gautier V."/>
            <person name="Ament-velasquez S.L."/>
            <person name="Kruys A."/>
            <person name="Hutchinson M.I."/>
            <person name="Powell A.J."/>
            <person name="Barry K."/>
            <person name="Miller A.N."/>
            <person name="Grigoriev I.V."/>
            <person name="Debuchy R."/>
            <person name="Gladieux P."/>
            <person name="Thoren M.H."/>
            <person name="Johannesson H."/>
        </authorList>
    </citation>
    <scope>NUCLEOTIDE SEQUENCE</scope>
    <source>
        <strain evidence="3">SMH3391-2</strain>
    </source>
</reference>
<evidence type="ECO:0000259" key="2">
    <source>
        <dbReference type="PROSITE" id="PS50211"/>
    </source>
</evidence>
<evidence type="ECO:0000313" key="4">
    <source>
        <dbReference type="Proteomes" id="UP001174934"/>
    </source>
</evidence>
<comment type="caution">
    <text evidence="3">The sequence shown here is derived from an EMBL/GenBank/DDBJ whole genome shotgun (WGS) entry which is preliminary data.</text>
</comment>
<dbReference type="Pfam" id="PF08616">
    <property type="entry name" value="SPA"/>
    <property type="match status" value="1"/>
</dbReference>
<evidence type="ECO:0000256" key="1">
    <source>
        <dbReference type="SAM" id="MobiDB-lite"/>
    </source>
</evidence>
<feature type="compositionally biased region" description="Acidic residues" evidence="1">
    <location>
        <begin position="170"/>
        <end position="180"/>
    </location>
</feature>
<feature type="compositionally biased region" description="Gly residues" evidence="1">
    <location>
        <begin position="1"/>
        <end position="11"/>
    </location>
</feature>
<dbReference type="InterPro" id="IPR052809">
    <property type="entry name" value="Actin_polarity_regulatory"/>
</dbReference>
<dbReference type="PROSITE" id="PS50211">
    <property type="entry name" value="DENN"/>
    <property type="match status" value="1"/>
</dbReference>
<feature type="region of interest" description="Disordered" evidence="1">
    <location>
        <begin position="161"/>
        <end position="207"/>
    </location>
</feature>